<keyword evidence="1" id="KW-0175">Coiled coil</keyword>
<evidence type="ECO:0000313" key="3">
    <source>
        <dbReference type="Proteomes" id="UP000199307"/>
    </source>
</evidence>
<organism evidence="2 3">
    <name type="scientific">Flavobacterium anhuiense</name>
    <dbReference type="NCBI Taxonomy" id="459526"/>
    <lineage>
        <taxon>Bacteria</taxon>
        <taxon>Pseudomonadati</taxon>
        <taxon>Bacteroidota</taxon>
        <taxon>Flavobacteriia</taxon>
        <taxon>Flavobacteriales</taxon>
        <taxon>Flavobacteriaceae</taxon>
        <taxon>Flavobacterium</taxon>
    </lineage>
</organism>
<feature type="coiled-coil region" evidence="1">
    <location>
        <begin position="332"/>
        <end position="359"/>
    </location>
</feature>
<proteinExistence type="predicted"/>
<gene>
    <name evidence="2" type="ORF">SAMN02927916_1671</name>
</gene>
<name>A0ABY0LKF2_9FLAO</name>
<dbReference type="EMBL" id="FMVC01000002">
    <property type="protein sequence ID" value="SCY26838.1"/>
    <property type="molecule type" value="Genomic_DNA"/>
</dbReference>
<dbReference type="Proteomes" id="UP000199307">
    <property type="component" value="Unassembled WGS sequence"/>
</dbReference>
<evidence type="ECO:0000313" key="2">
    <source>
        <dbReference type="EMBL" id="SCY26838.1"/>
    </source>
</evidence>
<sequence length="361" mass="39362">MDVHLIKFEGKFLKIANNMKKITTTIYAAILFLAASELQAQISTGTGGAASILANSPTSNTNVGIGTTNPTAKLEINGNVTFSGASLANGQTFSNATDRGNKTIVFNAGSFVNATNRMMNFYDFPSSNINGKSMFWFSIDDRGDNQRFRSYAETGGYGGFEINDNTQRNVFKVSEDTGSDGCSFSHVSLPQSNTKLIIGSSYESLTSDENAKYKLVIKGGKCGSTFLDGSGSAFVEGNVVSMGSIGIGTSNFVDGSDSYRLSVKGKIRAEEIKVYNTWADYVFASDYKLDNLKEVESYIKKNGHLKNVPSAKEIAEHGLELGEMSKVQQEKIEELTLYLIQQNKEIEELKSQVKILIQQKK</sequence>
<protein>
    <submittedName>
        <fullName evidence="2">Uncharacterized protein</fullName>
    </submittedName>
</protein>
<accession>A0ABY0LKF2</accession>
<evidence type="ECO:0000256" key="1">
    <source>
        <dbReference type="SAM" id="Coils"/>
    </source>
</evidence>
<reference evidence="2 3" key="1">
    <citation type="submission" date="2016-10" db="EMBL/GenBank/DDBJ databases">
        <authorList>
            <person name="Varghese N."/>
            <person name="Submissions S."/>
        </authorList>
    </citation>
    <scope>NUCLEOTIDE SEQUENCE [LARGE SCALE GENOMIC DNA]</scope>
    <source>
        <strain evidence="2 3">CGMCC 1.6859</strain>
    </source>
</reference>
<keyword evidence="3" id="KW-1185">Reference proteome</keyword>
<comment type="caution">
    <text evidence="2">The sequence shown here is derived from an EMBL/GenBank/DDBJ whole genome shotgun (WGS) entry which is preliminary data.</text>
</comment>